<evidence type="ECO:0000313" key="2">
    <source>
        <dbReference type="Proteomes" id="UP000837675"/>
    </source>
</evidence>
<gene>
    <name evidence="1" type="ORF">MHYMCMPASI_00714</name>
</gene>
<keyword evidence="2" id="KW-1185">Reference proteome</keyword>
<dbReference type="AlphaFoldDB" id="A0A8S4BVC1"/>
<evidence type="ECO:0000313" key="1">
    <source>
        <dbReference type="EMBL" id="CAG7593808.1"/>
    </source>
</evidence>
<dbReference type="EMBL" id="CAJVAF010000300">
    <property type="protein sequence ID" value="CAG7593808.1"/>
    <property type="molecule type" value="Genomic_DNA"/>
</dbReference>
<name>A0A8S4BVC1_9ACAR</name>
<accession>A0A8S4BVC1</accession>
<protein>
    <submittedName>
        <fullName evidence="1">Uncharacterized protein</fullName>
    </submittedName>
</protein>
<proteinExistence type="predicted"/>
<comment type="caution">
    <text evidence="1">The sequence shown here is derived from an EMBL/GenBank/DDBJ whole genome shotgun (WGS) entry which is preliminary data.</text>
</comment>
<sequence length="55" mass="6021">MILLTQNNFTQLYSGFYINGFTSYPIGQPNNIAIGGDVNCDGFTDIVLSFPNSNL</sequence>
<dbReference type="Proteomes" id="UP000837675">
    <property type="component" value="Unassembled WGS sequence"/>
</dbReference>
<organism evidence="1 2">
    <name type="scientific">Hyalomma marginatum</name>
    <dbReference type="NCBI Taxonomy" id="34627"/>
    <lineage>
        <taxon>Eukaryota</taxon>
        <taxon>Metazoa</taxon>
        <taxon>Ecdysozoa</taxon>
        <taxon>Arthropoda</taxon>
        <taxon>Chelicerata</taxon>
        <taxon>Arachnida</taxon>
        <taxon>Acari</taxon>
        <taxon>Parasitiformes</taxon>
        <taxon>Ixodida</taxon>
        <taxon>Ixodoidea</taxon>
        <taxon>Ixodidae</taxon>
        <taxon>Hyalomminae</taxon>
        <taxon>Hyalomma</taxon>
    </lineage>
</organism>
<reference evidence="1" key="1">
    <citation type="submission" date="2021-06" db="EMBL/GenBank/DDBJ databases">
        <authorList>
            <person name="Nardi T."/>
            <person name="Nardi T."/>
        </authorList>
    </citation>
    <scope>NUCLEOTIDE SEQUENCE</scope>
</reference>